<dbReference type="InterPro" id="IPR041492">
    <property type="entry name" value="HAD_2"/>
</dbReference>
<evidence type="ECO:0000313" key="3">
    <source>
        <dbReference type="Proteomes" id="UP001152759"/>
    </source>
</evidence>
<name>A0A9P0A2B8_BEMTA</name>
<dbReference type="GO" id="GO:0016791">
    <property type="term" value="F:phosphatase activity"/>
    <property type="evidence" value="ECO:0007669"/>
    <property type="project" value="TreeGrafter"/>
</dbReference>
<dbReference type="InterPro" id="IPR006439">
    <property type="entry name" value="HAD-SF_hydro_IA"/>
</dbReference>
<dbReference type="InterPro" id="IPR023214">
    <property type="entry name" value="HAD_sf"/>
</dbReference>
<keyword evidence="1" id="KW-0732">Signal</keyword>
<dbReference type="InterPro" id="IPR023198">
    <property type="entry name" value="PGP-like_dom2"/>
</dbReference>
<protein>
    <submittedName>
        <fullName evidence="2">Uncharacterized protein</fullName>
    </submittedName>
</protein>
<dbReference type="Pfam" id="PF13419">
    <property type="entry name" value="HAD_2"/>
    <property type="match status" value="1"/>
</dbReference>
<evidence type="ECO:0000256" key="1">
    <source>
        <dbReference type="SAM" id="SignalP"/>
    </source>
</evidence>
<proteinExistence type="predicted"/>
<evidence type="ECO:0000313" key="2">
    <source>
        <dbReference type="EMBL" id="CAH0384270.1"/>
    </source>
</evidence>
<dbReference type="EMBL" id="OU963863">
    <property type="protein sequence ID" value="CAH0384270.1"/>
    <property type="molecule type" value="Genomic_DNA"/>
</dbReference>
<reference evidence="2" key="1">
    <citation type="submission" date="2021-12" db="EMBL/GenBank/DDBJ databases">
        <authorList>
            <person name="King R."/>
        </authorList>
    </citation>
    <scope>NUCLEOTIDE SEQUENCE</scope>
</reference>
<dbReference type="Proteomes" id="UP001152759">
    <property type="component" value="Chromosome 2"/>
</dbReference>
<sequence length="265" mass="30254">MGLFIGFTVILSCTNTVLSYLPVEAVIFDMDGLLLNTEAVYFKTHSEICKRFNRTYTKEVQQKVMGMQPNSTAEIIVNILGLNITPEAYRAEYEKLIGQRLYSIDLMPGVRKVTRHLYFHQIPLALATSNTAQFYELVTAEHKHIFNLFERIIIGGSNPEVKNAEPAPDIFLLCLERLQSLYPELRAERVLVFEDSPQGVLGARRAGMQVVMVPDPTLPKEYRVNATKVLLTLNDFVPEEFGLPPYKLYAMKDEEKRYTDLVIDE</sequence>
<dbReference type="InterPro" id="IPR036412">
    <property type="entry name" value="HAD-like_sf"/>
</dbReference>
<dbReference type="SUPFAM" id="SSF56784">
    <property type="entry name" value="HAD-like"/>
    <property type="match status" value="1"/>
</dbReference>
<dbReference type="PANTHER" id="PTHR18901:SF38">
    <property type="entry name" value="PSEUDOURIDINE-5'-PHOSPHATASE"/>
    <property type="match status" value="1"/>
</dbReference>
<feature type="chain" id="PRO_5040395874" evidence="1">
    <location>
        <begin position="20"/>
        <end position="265"/>
    </location>
</feature>
<keyword evidence="3" id="KW-1185">Reference proteome</keyword>
<accession>A0A9P0A2B8</accession>
<dbReference type="Gene3D" id="3.40.50.1000">
    <property type="entry name" value="HAD superfamily/HAD-like"/>
    <property type="match status" value="1"/>
</dbReference>
<feature type="signal peptide" evidence="1">
    <location>
        <begin position="1"/>
        <end position="19"/>
    </location>
</feature>
<gene>
    <name evidence="2" type="ORF">BEMITA_LOCUS3623</name>
</gene>
<organism evidence="2 3">
    <name type="scientific">Bemisia tabaci</name>
    <name type="common">Sweetpotato whitefly</name>
    <name type="synonym">Aleurodes tabaci</name>
    <dbReference type="NCBI Taxonomy" id="7038"/>
    <lineage>
        <taxon>Eukaryota</taxon>
        <taxon>Metazoa</taxon>
        <taxon>Ecdysozoa</taxon>
        <taxon>Arthropoda</taxon>
        <taxon>Hexapoda</taxon>
        <taxon>Insecta</taxon>
        <taxon>Pterygota</taxon>
        <taxon>Neoptera</taxon>
        <taxon>Paraneoptera</taxon>
        <taxon>Hemiptera</taxon>
        <taxon>Sternorrhyncha</taxon>
        <taxon>Aleyrodoidea</taxon>
        <taxon>Aleyrodidae</taxon>
        <taxon>Aleyrodinae</taxon>
        <taxon>Bemisia</taxon>
    </lineage>
</organism>
<dbReference type="Gene3D" id="1.10.150.240">
    <property type="entry name" value="Putative phosphatase, domain 2"/>
    <property type="match status" value="1"/>
</dbReference>
<dbReference type="AlphaFoldDB" id="A0A9P0A2B8"/>
<dbReference type="PANTHER" id="PTHR18901">
    <property type="entry name" value="2-DEOXYGLUCOSE-6-PHOSPHATE PHOSPHATASE 2"/>
    <property type="match status" value="1"/>
</dbReference>
<dbReference type="NCBIfam" id="TIGR01509">
    <property type="entry name" value="HAD-SF-IA-v3"/>
    <property type="match status" value="1"/>
</dbReference>